<dbReference type="InterPro" id="IPR012338">
    <property type="entry name" value="Beta-lactam/transpept-like"/>
</dbReference>
<dbReference type="Pfam" id="PF00768">
    <property type="entry name" value="Peptidase_S11"/>
    <property type="match status" value="1"/>
</dbReference>
<evidence type="ECO:0000259" key="12">
    <source>
        <dbReference type="Pfam" id="PF00768"/>
    </source>
</evidence>
<evidence type="ECO:0000256" key="11">
    <source>
        <dbReference type="SAM" id="Phobius"/>
    </source>
</evidence>
<evidence type="ECO:0000256" key="5">
    <source>
        <dbReference type="ARBA" id="ARBA00022984"/>
    </source>
</evidence>
<evidence type="ECO:0000313" key="14">
    <source>
        <dbReference type="Proteomes" id="UP000245683"/>
    </source>
</evidence>
<dbReference type="GO" id="GO:0006508">
    <property type="term" value="P:proteolysis"/>
    <property type="evidence" value="ECO:0007669"/>
    <property type="project" value="InterPro"/>
</dbReference>
<dbReference type="SUPFAM" id="SSF56601">
    <property type="entry name" value="beta-lactamase/transpeptidase-like"/>
    <property type="match status" value="1"/>
</dbReference>
<dbReference type="Proteomes" id="UP000245683">
    <property type="component" value="Unassembled WGS sequence"/>
</dbReference>
<evidence type="ECO:0000256" key="6">
    <source>
        <dbReference type="ARBA" id="ARBA00023316"/>
    </source>
</evidence>
<name>A0A317JS09_9ACTN</name>
<keyword evidence="14" id="KW-1185">Reference proteome</keyword>
<feature type="compositionally biased region" description="Low complexity" evidence="10">
    <location>
        <begin position="291"/>
        <end position="300"/>
    </location>
</feature>
<evidence type="ECO:0000256" key="10">
    <source>
        <dbReference type="SAM" id="MobiDB-lite"/>
    </source>
</evidence>
<dbReference type="Gene3D" id="3.40.710.10">
    <property type="entry name" value="DD-peptidase/beta-lactamase superfamily"/>
    <property type="match status" value="1"/>
</dbReference>
<comment type="caution">
    <text evidence="13">The sequence shown here is derived from an EMBL/GenBank/DDBJ whole genome shotgun (WGS) entry which is preliminary data.</text>
</comment>
<feature type="non-terminal residue" evidence="13">
    <location>
        <position position="1"/>
    </location>
</feature>
<protein>
    <submittedName>
        <fullName evidence="13">D-alanyl-D-alanine carboxypeptidase</fullName>
    </submittedName>
</protein>
<evidence type="ECO:0000256" key="3">
    <source>
        <dbReference type="ARBA" id="ARBA00022801"/>
    </source>
</evidence>
<dbReference type="GO" id="GO:0009002">
    <property type="term" value="F:serine-type D-Ala-D-Ala carboxypeptidase activity"/>
    <property type="evidence" value="ECO:0007669"/>
    <property type="project" value="InterPro"/>
</dbReference>
<dbReference type="GO" id="GO:0071555">
    <property type="term" value="P:cell wall organization"/>
    <property type="evidence" value="ECO:0007669"/>
    <property type="project" value="UniProtKB-KW"/>
</dbReference>
<keyword evidence="11" id="KW-0812">Transmembrane</keyword>
<reference evidence="14" key="1">
    <citation type="submission" date="2018-05" db="EMBL/GenBank/DDBJ databases">
        <title>Micromonospora globispora sp. nov. and Micromonospora rugosa sp. nov., isolated from marine sediment.</title>
        <authorList>
            <person name="Carro L."/>
            <person name="Aysel V."/>
            <person name="Cetin D."/>
            <person name="Igual J.M."/>
            <person name="Klenk H.-P."/>
            <person name="Trujillo M.E."/>
            <person name="Sahin N."/>
        </authorList>
    </citation>
    <scope>NUCLEOTIDE SEQUENCE [LARGE SCALE GENOMIC DNA]</scope>
    <source>
        <strain evidence="14">S2904</strain>
    </source>
</reference>
<feature type="active site" description="Proton acceptor" evidence="7">
    <location>
        <position position="58"/>
    </location>
</feature>
<gene>
    <name evidence="13" type="ORF">DLJ46_30930</name>
</gene>
<dbReference type="PRINTS" id="PR00725">
    <property type="entry name" value="DADACBPTASE1"/>
</dbReference>
<dbReference type="GO" id="GO:0008360">
    <property type="term" value="P:regulation of cell shape"/>
    <property type="evidence" value="ECO:0007669"/>
    <property type="project" value="UniProtKB-KW"/>
</dbReference>
<keyword evidence="2" id="KW-0732">Signal</keyword>
<evidence type="ECO:0000256" key="1">
    <source>
        <dbReference type="ARBA" id="ARBA00007164"/>
    </source>
</evidence>
<feature type="transmembrane region" description="Helical" evidence="11">
    <location>
        <begin position="326"/>
        <end position="347"/>
    </location>
</feature>
<keyword evidence="5" id="KW-0573">Peptidoglycan synthesis</keyword>
<organism evidence="13 14">
    <name type="scientific">Micromonospora globispora</name>
    <dbReference type="NCBI Taxonomy" id="1450148"/>
    <lineage>
        <taxon>Bacteria</taxon>
        <taxon>Bacillati</taxon>
        <taxon>Actinomycetota</taxon>
        <taxon>Actinomycetes</taxon>
        <taxon>Micromonosporales</taxon>
        <taxon>Micromonosporaceae</taxon>
        <taxon>Micromonospora</taxon>
    </lineage>
</organism>
<comment type="similarity">
    <text evidence="1 9">Belongs to the peptidase S11 family.</text>
</comment>
<dbReference type="AlphaFoldDB" id="A0A317JS09"/>
<keyword evidence="4" id="KW-0133">Cell shape</keyword>
<feature type="active site" description="Acyl-ester intermediate" evidence="7">
    <location>
        <position position="55"/>
    </location>
</feature>
<evidence type="ECO:0000313" key="13">
    <source>
        <dbReference type="EMBL" id="PWU43539.1"/>
    </source>
</evidence>
<evidence type="ECO:0000256" key="2">
    <source>
        <dbReference type="ARBA" id="ARBA00022729"/>
    </source>
</evidence>
<keyword evidence="11" id="KW-0472">Membrane</keyword>
<dbReference type="InterPro" id="IPR001967">
    <property type="entry name" value="Peptidase_S11_N"/>
</dbReference>
<dbReference type="PANTHER" id="PTHR21581:SF33">
    <property type="entry name" value="D-ALANYL-D-ALANINE CARBOXYPEPTIDASE DACB"/>
    <property type="match status" value="1"/>
</dbReference>
<feature type="active site" evidence="7">
    <location>
        <position position="112"/>
    </location>
</feature>
<accession>A0A317JS09</accession>
<keyword evidence="13" id="KW-0121">Carboxypeptidase</keyword>
<dbReference type="RefSeq" id="WP_109948021.1">
    <property type="nucleotide sequence ID" value="NZ_QGSV01000431.1"/>
</dbReference>
<feature type="domain" description="Peptidase S11 D-alanyl-D-alanine carboxypeptidase A N-terminal" evidence="12">
    <location>
        <begin position="21"/>
        <end position="253"/>
    </location>
</feature>
<keyword evidence="6" id="KW-0961">Cell wall biogenesis/degradation</keyword>
<dbReference type="OrthoDB" id="3663940at2"/>
<keyword evidence="3" id="KW-0378">Hydrolase</keyword>
<feature type="region of interest" description="Disordered" evidence="10">
    <location>
        <begin position="289"/>
        <end position="313"/>
    </location>
</feature>
<dbReference type="EMBL" id="QGSV01000431">
    <property type="protein sequence ID" value="PWU43539.1"/>
    <property type="molecule type" value="Genomic_DNA"/>
</dbReference>
<evidence type="ECO:0000256" key="4">
    <source>
        <dbReference type="ARBA" id="ARBA00022960"/>
    </source>
</evidence>
<proteinExistence type="inferred from homology"/>
<keyword evidence="13" id="KW-0645">Protease</keyword>
<dbReference type="PANTHER" id="PTHR21581">
    <property type="entry name" value="D-ALANYL-D-ALANINE CARBOXYPEPTIDASE"/>
    <property type="match status" value="1"/>
</dbReference>
<evidence type="ECO:0000256" key="9">
    <source>
        <dbReference type="RuleBase" id="RU004016"/>
    </source>
</evidence>
<keyword evidence="11" id="KW-1133">Transmembrane helix</keyword>
<feature type="binding site" evidence="8">
    <location>
        <position position="223"/>
    </location>
    <ligand>
        <name>substrate</name>
    </ligand>
</feature>
<sequence>DRVVGGEQLDTPGLVVPAGAPAPPAVTATSWVVADLDTGAVLGACGPHEYGTPASTQKLLLAATMLAKLDPKQLVTVTRDDLKIARGSSAVGLLVGGRYTVETVWLGLLLNSGNEAANVLARLGGGPEGVAGGVRAMNEEARRLGARQTHAVTPSGLDGKGQFTSAYDLALIARACFADPLFRRYTRTERTQIPAQPALKVGGFQIQNENQLIYRYPGALGGKTGFTELARHSYVGAAQRNGRRLVVTLLGAEARPMRGWQQGAKLLDWGFALPRDASVGRLVEPGELDAAEAAPSGSPATPSPPPEWRGPMATAGRRMVEGDWRVIVPVAGTVAAVVGVLVTALAARRRPRRVGRRRA</sequence>
<evidence type="ECO:0000256" key="8">
    <source>
        <dbReference type="PIRSR" id="PIRSR618044-2"/>
    </source>
</evidence>
<evidence type="ECO:0000256" key="7">
    <source>
        <dbReference type="PIRSR" id="PIRSR618044-1"/>
    </source>
</evidence>
<dbReference type="GO" id="GO:0009252">
    <property type="term" value="P:peptidoglycan biosynthetic process"/>
    <property type="evidence" value="ECO:0007669"/>
    <property type="project" value="UniProtKB-KW"/>
</dbReference>
<dbReference type="InterPro" id="IPR018044">
    <property type="entry name" value="Peptidase_S11"/>
</dbReference>